<reference evidence="1" key="1">
    <citation type="submission" date="2020-11" db="EMBL/GenBank/DDBJ databases">
        <authorList>
            <consortium name="DOE Joint Genome Institute"/>
            <person name="Ahrendt S."/>
            <person name="Riley R."/>
            <person name="Andreopoulos W."/>
            <person name="Labutti K."/>
            <person name="Pangilinan J."/>
            <person name="Ruiz-Duenas F.J."/>
            <person name="Barrasa J.M."/>
            <person name="Sanchez-Garcia M."/>
            <person name="Camarero S."/>
            <person name="Miyauchi S."/>
            <person name="Serrano A."/>
            <person name="Linde D."/>
            <person name="Babiker R."/>
            <person name="Drula E."/>
            <person name="Ayuso-Fernandez I."/>
            <person name="Pacheco R."/>
            <person name="Padilla G."/>
            <person name="Ferreira P."/>
            <person name="Barriuso J."/>
            <person name="Kellner H."/>
            <person name="Castanera R."/>
            <person name="Alfaro M."/>
            <person name="Ramirez L."/>
            <person name="Pisabarro A.G."/>
            <person name="Kuo A."/>
            <person name="Tritt A."/>
            <person name="Lipzen A."/>
            <person name="He G."/>
            <person name="Yan M."/>
            <person name="Ng V."/>
            <person name="Cullen D."/>
            <person name="Martin F."/>
            <person name="Rosso M.-N."/>
            <person name="Henrissat B."/>
            <person name="Hibbett D."/>
            <person name="Martinez A.T."/>
            <person name="Grigoriev I.V."/>
        </authorList>
    </citation>
    <scope>NUCLEOTIDE SEQUENCE</scope>
    <source>
        <strain evidence="1">AH 40177</strain>
    </source>
</reference>
<dbReference type="AlphaFoldDB" id="A0A9P5PQU5"/>
<comment type="caution">
    <text evidence="1">The sequence shown here is derived from an EMBL/GenBank/DDBJ whole genome shotgun (WGS) entry which is preliminary data.</text>
</comment>
<dbReference type="EMBL" id="JADNRY010000069">
    <property type="protein sequence ID" value="KAF9067721.1"/>
    <property type="molecule type" value="Genomic_DNA"/>
</dbReference>
<gene>
    <name evidence="1" type="ORF">BDP27DRAFT_1364645</name>
</gene>
<sequence>MAGGYLSGDQKTHWCSFTSDGEKEFSYHIEIRRRSRNDPGGGGGVPQLVKAVNVPVGEGSWRKTQDLSVPLPVSVFGGCHLQFFASAKYKSYHLNTDDVRILQTRLKIEEQKALRMKTELLTKNLAYKSQKDLIVDIKNAFPPIHRLPPEVLNAIFRAYIDANRDKPLIQLLLMKICSI</sequence>
<evidence type="ECO:0000313" key="2">
    <source>
        <dbReference type="Proteomes" id="UP000772434"/>
    </source>
</evidence>
<proteinExistence type="predicted"/>
<dbReference type="Proteomes" id="UP000772434">
    <property type="component" value="Unassembled WGS sequence"/>
</dbReference>
<organism evidence="1 2">
    <name type="scientific">Rhodocollybia butyracea</name>
    <dbReference type="NCBI Taxonomy" id="206335"/>
    <lineage>
        <taxon>Eukaryota</taxon>
        <taxon>Fungi</taxon>
        <taxon>Dikarya</taxon>
        <taxon>Basidiomycota</taxon>
        <taxon>Agaricomycotina</taxon>
        <taxon>Agaricomycetes</taxon>
        <taxon>Agaricomycetidae</taxon>
        <taxon>Agaricales</taxon>
        <taxon>Marasmiineae</taxon>
        <taxon>Omphalotaceae</taxon>
        <taxon>Rhodocollybia</taxon>
    </lineage>
</organism>
<name>A0A9P5PQU5_9AGAR</name>
<keyword evidence="2" id="KW-1185">Reference proteome</keyword>
<protein>
    <submittedName>
        <fullName evidence="1">Uncharacterized protein</fullName>
    </submittedName>
</protein>
<accession>A0A9P5PQU5</accession>
<evidence type="ECO:0000313" key="1">
    <source>
        <dbReference type="EMBL" id="KAF9067721.1"/>
    </source>
</evidence>